<accession>L8WWV9</accession>
<evidence type="ECO:0000313" key="2">
    <source>
        <dbReference type="EMBL" id="ELU40819.1"/>
    </source>
</evidence>
<evidence type="ECO:0000313" key="3">
    <source>
        <dbReference type="Proteomes" id="UP000011668"/>
    </source>
</evidence>
<dbReference type="EMBL" id="AFRT01001333">
    <property type="protein sequence ID" value="ELU40819.1"/>
    <property type="molecule type" value="Genomic_DNA"/>
</dbReference>
<dbReference type="Proteomes" id="UP000011668">
    <property type="component" value="Unassembled WGS sequence"/>
</dbReference>
<dbReference type="AlphaFoldDB" id="L8WWV9"/>
<organism evidence="2 3">
    <name type="scientific">Thanatephorus cucumeris (strain AG1-IA)</name>
    <name type="common">Rice sheath blight fungus</name>
    <name type="synonym">Rhizoctonia solani</name>
    <dbReference type="NCBI Taxonomy" id="983506"/>
    <lineage>
        <taxon>Eukaryota</taxon>
        <taxon>Fungi</taxon>
        <taxon>Dikarya</taxon>
        <taxon>Basidiomycota</taxon>
        <taxon>Agaricomycotina</taxon>
        <taxon>Agaricomycetes</taxon>
        <taxon>Cantharellales</taxon>
        <taxon>Ceratobasidiaceae</taxon>
        <taxon>Rhizoctonia</taxon>
        <taxon>Rhizoctonia solani AG-1</taxon>
    </lineage>
</organism>
<protein>
    <submittedName>
        <fullName evidence="2">Uncharacterized protein</fullName>
    </submittedName>
</protein>
<proteinExistence type="predicted"/>
<dbReference type="HOGENOM" id="CLU_3015818_0_0_1"/>
<reference evidence="2 3" key="1">
    <citation type="journal article" date="2013" name="Nat. Commun.">
        <title>The evolution and pathogenic mechanisms of the rice sheath blight pathogen.</title>
        <authorList>
            <person name="Zheng A."/>
            <person name="Lin R."/>
            <person name="Xu L."/>
            <person name="Qin P."/>
            <person name="Tang C."/>
            <person name="Ai P."/>
            <person name="Zhang D."/>
            <person name="Liu Y."/>
            <person name="Sun Z."/>
            <person name="Feng H."/>
            <person name="Wang Y."/>
            <person name="Chen Y."/>
            <person name="Liang X."/>
            <person name="Fu R."/>
            <person name="Li Q."/>
            <person name="Zhang J."/>
            <person name="Yu X."/>
            <person name="Xie Z."/>
            <person name="Ding L."/>
            <person name="Guan P."/>
            <person name="Tang J."/>
            <person name="Liang Y."/>
            <person name="Wang S."/>
            <person name="Deng Q."/>
            <person name="Li S."/>
            <person name="Zhu J."/>
            <person name="Wang L."/>
            <person name="Liu H."/>
            <person name="Li P."/>
        </authorList>
    </citation>
    <scope>NUCLEOTIDE SEQUENCE [LARGE SCALE GENOMIC DNA]</scope>
    <source>
        <strain evidence="3">AG-1 IA</strain>
    </source>
</reference>
<sequence length="56" mass="5923">MMIPWPRMAGPYRARLLPDPEAVPPPPPLPAEMDDPATAAASPVVPTLDTSFDPAS</sequence>
<feature type="compositionally biased region" description="Low complexity" evidence="1">
    <location>
        <begin position="36"/>
        <end position="47"/>
    </location>
</feature>
<name>L8WWV9_THACA</name>
<feature type="region of interest" description="Disordered" evidence="1">
    <location>
        <begin position="15"/>
        <end position="56"/>
    </location>
</feature>
<feature type="compositionally biased region" description="Pro residues" evidence="1">
    <location>
        <begin position="21"/>
        <end position="30"/>
    </location>
</feature>
<keyword evidence="3" id="KW-1185">Reference proteome</keyword>
<gene>
    <name evidence="2" type="ORF">AG1IA_05151</name>
</gene>
<evidence type="ECO:0000256" key="1">
    <source>
        <dbReference type="SAM" id="MobiDB-lite"/>
    </source>
</evidence>
<comment type="caution">
    <text evidence="2">The sequence shown here is derived from an EMBL/GenBank/DDBJ whole genome shotgun (WGS) entry which is preliminary data.</text>
</comment>